<dbReference type="PROSITE" id="PS50026">
    <property type="entry name" value="EGF_3"/>
    <property type="match status" value="3"/>
</dbReference>
<dbReference type="InterPro" id="IPR001881">
    <property type="entry name" value="EGF-like_Ca-bd_dom"/>
</dbReference>
<evidence type="ECO:0000256" key="3">
    <source>
        <dbReference type="ARBA" id="ARBA00022536"/>
    </source>
</evidence>
<feature type="disulfide bond" evidence="12">
    <location>
        <begin position="95"/>
        <end position="104"/>
    </location>
</feature>
<evidence type="ECO:0000259" key="13">
    <source>
        <dbReference type="PROSITE" id="PS50026"/>
    </source>
</evidence>
<keyword evidence="3 12" id="KW-0245">EGF-like domain</keyword>
<evidence type="ECO:0000256" key="5">
    <source>
        <dbReference type="ARBA" id="ARBA00022729"/>
    </source>
</evidence>
<dbReference type="FunFam" id="2.10.25.10:FF:000146">
    <property type="entry name" value="Putative neurogenic locus notch"/>
    <property type="match status" value="1"/>
</dbReference>
<dbReference type="EMBL" id="JAMKFB020000008">
    <property type="protein sequence ID" value="KAL0187354.1"/>
    <property type="molecule type" value="Genomic_DNA"/>
</dbReference>
<dbReference type="Pfam" id="PF00008">
    <property type="entry name" value="EGF"/>
    <property type="match status" value="1"/>
</dbReference>
<reference evidence="14 15" key="1">
    <citation type="submission" date="2024-05" db="EMBL/GenBank/DDBJ databases">
        <title>Genome sequencing and assembly of Indian major carp, Cirrhinus mrigala (Hamilton, 1822).</title>
        <authorList>
            <person name="Mohindra V."/>
            <person name="Chowdhury L.M."/>
            <person name="Lal K."/>
            <person name="Jena J.K."/>
        </authorList>
    </citation>
    <scope>NUCLEOTIDE SEQUENCE [LARGE SCALE GENOMIC DNA]</scope>
    <source>
        <strain evidence="14">CM1030</strain>
        <tissue evidence="14">Blood</tissue>
    </source>
</reference>
<dbReference type="InterPro" id="IPR000742">
    <property type="entry name" value="EGF"/>
</dbReference>
<dbReference type="FunFam" id="2.10.25.10:FF:000066">
    <property type="entry name" value="FAT atypical cadherin 4"/>
    <property type="match status" value="1"/>
</dbReference>
<keyword evidence="6" id="KW-0677">Repeat</keyword>
<evidence type="ECO:0000256" key="6">
    <source>
        <dbReference type="ARBA" id="ARBA00022737"/>
    </source>
</evidence>
<dbReference type="Proteomes" id="UP001529510">
    <property type="component" value="Unassembled WGS sequence"/>
</dbReference>
<comment type="caution">
    <text evidence="14">The sequence shown here is derived from an EMBL/GenBank/DDBJ whole genome shotgun (WGS) entry which is preliminary data.</text>
</comment>
<evidence type="ECO:0000256" key="7">
    <source>
        <dbReference type="ARBA" id="ARBA00022976"/>
    </source>
</evidence>
<dbReference type="PROSITE" id="PS01186">
    <property type="entry name" value="EGF_2"/>
    <property type="match status" value="2"/>
</dbReference>
<evidence type="ECO:0000256" key="12">
    <source>
        <dbReference type="PROSITE-ProRule" id="PRU00076"/>
    </source>
</evidence>
<keyword evidence="10 12" id="KW-1015">Disulfide bond</keyword>
<dbReference type="PANTHER" id="PTHR12916">
    <property type="entry name" value="CYTOCHROME C OXIDASE POLYPEPTIDE VIC-2"/>
    <property type="match status" value="1"/>
</dbReference>
<dbReference type="InterPro" id="IPR013032">
    <property type="entry name" value="EGF-like_CS"/>
</dbReference>
<dbReference type="InterPro" id="IPR000152">
    <property type="entry name" value="EGF-type_Asp/Asn_hydroxyl_site"/>
</dbReference>
<keyword evidence="15" id="KW-1185">Reference proteome</keyword>
<dbReference type="PANTHER" id="PTHR12916:SF4">
    <property type="entry name" value="UNINFLATABLE, ISOFORM C"/>
    <property type="match status" value="1"/>
</dbReference>
<keyword evidence="11" id="KW-0325">Glycoprotein</keyword>
<dbReference type="Pfam" id="PF12661">
    <property type="entry name" value="hEGF"/>
    <property type="match status" value="2"/>
</dbReference>
<dbReference type="GO" id="GO:0007219">
    <property type="term" value="P:Notch signaling pathway"/>
    <property type="evidence" value="ECO:0007669"/>
    <property type="project" value="UniProtKB-KW"/>
</dbReference>
<dbReference type="GO" id="GO:0016020">
    <property type="term" value="C:membrane"/>
    <property type="evidence" value="ECO:0007669"/>
    <property type="project" value="UniProtKB-SubCell"/>
</dbReference>
<evidence type="ECO:0000256" key="1">
    <source>
        <dbReference type="ARBA" id="ARBA00004479"/>
    </source>
</evidence>
<dbReference type="AlphaFoldDB" id="A0ABD0QM92"/>
<evidence type="ECO:0000256" key="11">
    <source>
        <dbReference type="ARBA" id="ARBA00023180"/>
    </source>
</evidence>
<dbReference type="Gene3D" id="2.10.25.10">
    <property type="entry name" value="Laminin"/>
    <property type="match status" value="4"/>
</dbReference>
<keyword evidence="5" id="KW-0732">Signal</keyword>
<proteinExistence type="predicted"/>
<organism evidence="14 15">
    <name type="scientific">Cirrhinus mrigala</name>
    <name type="common">Mrigala</name>
    <dbReference type="NCBI Taxonomy" id="683832"/>
    <lineage>
        <taxon>Eukaryota</taxon>
        <taxon>Metazoa</taxon>
        <taxon>Chordata</taxon>
        <taxon>Craniata</taxon>
        <taxon>Vertebrata</taxon>
        <taxon>Euteleostomi</taxon>
        <taxon>Actinopterygii</taxon>
        <taxon>Neopterygii</taxon>
        <taxon>Teleostei</taxon>
        <taxon>Ostariophysi</taxon>
        <taxon>Cypriniformes</taxon>
        <taxon>Cyprinidae</taxon>
        <taxon>Labeoninae</taxon>
        <taxon>Labeonini</taxon>
        <taxon>Cirrhinus</taxon>
    </lineage>
</organism>
<accession>A0ABD0QM92</accession>
<feature type="disulfide bond" evidence="12">
    <location>
        <begin position="152"/>
        <end position="161"/>
    </location>
</feature>
<evidence type="ECO:0000313" key="14">
    <source>
        <dbReference type="EMBL" id="KAL0187354.1"/>
    </source>
</evidence>
<name>A0ABD0QM92_CIRMR</name>
<dbReference type="PROSITE" id="PS01187">
    <property type="entry name" value="EGF_CA"/>
    <property type="match status" value="1"/>
</dbReference>
<feature type="non-terminal residue" evidence="14">
    <location>
        <position position="1"/>
    </location>
</feature>
<evidence type="ECO:0000256" key="8">
    <source>
        <dbReference type="ARBA" id="ARBA00022989"/>
    </source>
</evidence>
<feature type="domain" description="EGF-like" evidence="13">
    <location>
        <begin position="126"/>
        <end position="162"/>
    </location>
</feature>
<comment type="caution">
    <text evidence="12">Lacks conserved residue(s) required for the propagation of feature annotation.</text>
</comment>
<evidence type="ECO:0000256" key="9">
    <source>
        <dbReference type="ARBA" id="ARBA00023136"/>
    </source>
</evidence>
<evidence type="ECO:0000256" key="2">
    <source>
        <dbReference type="ARBA" id="ARBA00022473"/>
    </source>
</evidence>
<dbReference type="CDD" id="cd00054">
    <property type="entry name" value="EGF_CA"/>
    <property type="match status" value="1"/>
</dbReference>
<keyword evidence="9" id="KW-0472">Membrane</keyword>
<evidence type="ECO:0000256" key="10">
    <source>
        <dbReference type="ARBA" id="ARBA00023157"/>
    </source>
</evidence>
<dbReference type="PROSITE" id="PS00010">
    <property type="entry name" value="ASX_HYDROXYL"/>
    <property type="match status" value="2"/>
</dbReference>
<feature type="non-terminal residue" evidence="14">
    <location>
        <position position="188"/>
    </location>
</feature>
<dbReference type="InterPro" id="IPR018097">
    <property type="entry name" value="EGF_Ca-bd_CS"/>
</dbReference>
<sequence length="188" mass="20007">TSDVCLSSPCQNNSTCVPALNGYLCICSFTPPIYTGEHCEHLYDPTPGTENHTCVCPDGFNGPNCTRNINECESNPCTGLKSYCVDGVNGYSCHCPSGYIGDDCGTRVRDCADNPGYECQCAAGFRGQHCEEDIDENGAICQDGIDVYQCYCVPGFQGYHCDIDINETTGRASTGGTGTSVNVSLGLQ</sequence>
<dbReference type="PRINTS" id="PR00010">
    <property type="entry name" value="EGFBLOOD"/>
</dbReference>
<keyword evidence="4" id="KW-0812">Transmembrane</keyword>
<protein>
    <recommendedName>
        <fullName evidence="13">EGF-like domain-containing protein</fullName>
    </recommendedName>
</protein>
<feature type="domain" description="EGF-like" evidence="13">
    <location>
        <begin position="68"/>
        <end position="105"/>
    </location>
</feature>
<dbReference type="PROSITE" id="PS00022">
    <property type="entry name" value="EGF_1"/>
    <property type="match status" value="2"/>
</dbReference>
<dbReference type="SUPFAM" id="SSF57196">
    <property type="entry name" value="EGF/Laminin"/>
    <property type="match status" value="3"/>
</dbReference>
<keyword evidence="7" id="KW-0914">Notch signaling pathway</keyword>
<evidence type="ECO:0000313" key="15">
    <source>
        <dbReference type="Proteomes" id="UP001529510"/>
    </source>
</evidence>
<feature type="domain" description="EGF-like" evidence="13">
    <location>
        <begin position="1"/>
        <end position="40"/>
    </location>
</feature>
<dbReference type="SMART" id="SM00181">
    <property type="entry name" value="EGF"/>
    <property type="match status" value="3"/>
</dbReference>
<keyword evidence="2" id="KW-0217">Developmental protein</keyword>
<keyword evidence="8" id="KW-1133">Transmembrane helix</keyword>
<dbReference type="SMART" id="SM00179">
    <property type="entry name" value="EGF_CA"/>
    <property type="match status" value="3"/>
</dbReference>
<comment type="subcellular location">
    <subcellularLocation>
        <location evidence="1">Membrane</location>
        <topology evidence="1">Single-pass type I membrane protein</topology>
    </subcellularLocation>
</comment>
<dbReference type="GO" id="GO:0031017">
    <property type="term" value="P:exocrine pancreas development"/>
    <property type="evidence" value="ECO:0007669"/>
    <property type="project" value="UniProtKB-ARBA"/>
</dbReference>
<evidence type="ECO:0000256" key="4">
    <source>
        <dbReference type="ARBA" id="ARBA00022692"/>
    </source>
</evidence>
<gene>
    <name evidence="14" type="ORF">M9458_019024</name>
</gene>